<accession>A0A938BQP6</accession>
<dbReference type="Pfam" id="PF02810">
    <property type="entry name" value="SEC-C"/>
    <property type="match status" value="1"/>
</dbReference>
<feature type="region of interest" description="Disordered" evidence="1">
    <location>
        <begin position="1"/>
        <end position="57"/>
    </location>
</feature>
<dbReference type="Gene3D" id="3.10.450.50">
    <property type="match status" value="1"/>
</dbReference>
<name>A0A938BQP6_UNCEI</name>
<gene>
    <name evidence="2" type="ORF">FJY75_04305</name>
</gene>
<dbReference type="PANTHER" id="PTHR33747">
    <property type="entry name" value="UPF0225 PROTEIN SCO1677"/>
    <property type="match status" value="1"/>
</dbReference>
<protein>
    <submittedName>
        <fullName evidence="2">SEC-C domain-containing protein</fullName>
    </submittedName>
</protein>
<organism evidence="2 3">
    <name type="scientific">Eiseniibacteriota bacterium</name>
    <dbReference type="NCBI Taxonomy" id="2212470"/>
    <lineage>
        <taxon>Bacteria</taxon>
        <taxon>Candidatus Eiseniibacteriota</taxon>
    </lineage>
</organism>
<dbReference type="SUPFAM" id="SSF103642">
    <property type="entry name" value="Sec-C motif"/>
    <property type="match status" value="1"/>
</dbReference>
<dbReference type="EMBL" id="VGIY01000070">
    <property type="protein sequence ID" value="MBM3317056.1"/>
    <property type="molecule type" value="Genomic_DNA"/>
</dbReference>
<comment type="caution">
    <text evidence="2">The sequence shown here is derived from an EMBL/GenBank/DDBJ whole genome shotgun (WGS) entry which is preliminary data.</text>
</comment>
<reference evidence="2" key="1">
    <citation type="submission" date="2019-03" db="EMBL/GenBank/DDBJ databases">
        <title>Lake Tanganyika Metagenome-Assembled Genomes (MAGs).</title>
        <authorList>
            <person name="Tran P."/>
        </authorList>
    </citation>
    <scope>NUCLEOTIDE SEQUENCE</scope>
    <source>
        <strain evidence="2">M_DeepCast_400m_m2_100</strain>
    </source>
</reference>
<evidence type="ECO:0000313" key="2">
    <source>
        <dbReference type="EMBL" id="MBM3317056.1"/>
    </source>
</evidence>
<dbReference type="InterPro" id="IPR004027">
    <property type="entry name" value="SEC_C_motif"/>
</dbReference>
<sequence>MHRPGGPVTALAAERRSVRRGPAEPGPRQDHPPVMPAFGDGTTKGAHPRRTQWPRGEGIPMGAIAEAFREYAQPLLDATDGSAEQAQRALTLAQVCWNLALEPAKDRDETLSRLSPVLEMGEEEFRKFHAGVLVPMILRHQEMFPDMHGGHMRPPASEVDLPTRIRTKEGHQVGRNAPCPCDSGKKYKQCCGK</sequence>
<dbReference type="Proteomes" id="UP000748308">
    <property type="component" value="Unassembled WGS sequence"/>
</dbReference>
<dbReference type="AlphaFoldDB" id="A0A938BQP6"/>
<evidence type="ECO:0000256" key="1">
    <source>
        <dbReference type="SAM" id="MobiDB-lite"/>
    </source>
</evidence>
<evidence type="ECO:0000313" key="3">
    <source>
        <dbReference type="Proteomes" id="UP000748308"/>
    </source>
</evidence>
<proteinExistence type="predicted"/>
<dbReference type="PANTHER" id="PTHR33747:SF1">
    <property type="entry name" value="ADENYLATE CYCLASE-ASSOCIATED CAP C-TERMINAL DOMAIN-CONTAINING PROTEIN"/>
    <property type="match status" value="1"/>
</dbReference>